<dbReference type="Gene3D" id="2.90.10.10">
    <property type="entry name" value="Bulb-type lectin domain"/>
    <property type="match status" value="1"/>
</dbReference>
<comment type="caution">
    <text evidence="2">The sequence shown here is derived from an EMBL/GenBank/DDBJ whole genome shotgun (WGS) entry which is preliminary data.</text>
</comment>
<dbReference type="PROSITE" id="PS50927">
    <property type="entry name" value="BULB_LECTIN"/>
    <property type="match status" value="1"/>
</dbReference>
<sequence>APGYGLSLEIFITPAGAPSVCQLNRRFLGQSSGPRLGEAPYQSTTMKSVLKNSLLTAAALPALASAACISSGDQNTINNALQSGGNGAVVQLCANAVIQISDQISFTADNQEISTEGYPTGSTRGTIRVAPGSSASTLIYGKNFNNIRIKNIQLDGNRPGAGLFPGGAANIEIGGFTTGQTVSNVASKNPRGWSCLHAIGSGDDNNPCRNVTIINNDIGPCGQSGTDASGNPQWADGVSLDCTNSLVQGNTINGPTDGGIVIFGSPGSTVTGNTIISSPDYVGFGAINLVDNEYGGSYAGVSVTNNKIQGQKLFNLGIGIGANAWSFNDPSPLKGPATVTGNTITGHVSFPIAINGWTNGITITGNTVSGVTNPKSSFADASHCSSAVQSVFNQNANLIYYPPGVTGPQNLQSGFVAAPGNVTNFLCSSLPLPNSVSFNAGSLTIGPDTGPFADLHGVIAQYQGDNNVVVLQNGSPVWASGHTLSQGCNGGCQLRFDSTGNLGTYFNGAVQWSTNTGGQGKTMVVINTAPWIQIKDGSGNVIWDTTKST</sequence>
<dbReference type="InterPro" id="IPR012334">
    <property type="entry name" value="Pectin_lyas_fold"/>
</dbReference>
<dbReference type="Gene3D" id="2.160.20.10">
    <property type="entry name" value="Single-stranded right-handed beta-helix, Pectin lyase-like"/>
    <property type="match status" value="1"/>
</dbReference>
<dbReference type="InterPro" id="IPR006626">
    <property type="entry name" value="PbH1"/>
</dbReference>
<name>A0ABY2GPH1_9HYPO</name>
<dbReference type="InterPro" id="IPR039448">
    <property type="entry name" value="Beta_helix"/>
</dbReference>
<dbReference type="Proteomes" id="UP001642720">
    <property type="component" value="Unassembled WGS sequence"/>
</dbReference>
<reference evidence="2 3" key="1">
    <citation type="submission" date="2018-01" db="EMBL/GenBank/DDBJ databases">
        <title>Genome characterization of the sugarcane-associated fungus Trichoderma ghanense CCMA-1212 and their application in lignocelulose bioconversion.</title>
        <authorList>
            <person name="Steindorff A.S."/>
            <person name="Mendes T.D."/>
            <person name="Vilela E.S.D."/>
            <person name="Rodrigues D.S."/>
            <person name="Formighieri E.F."/>
            <person name="Melo I.S."/>
            <person name="Favaro L.C.L."/>
        </authorList>
    </citation>
    <scope>NUCLEOTIDE SEQUENCE [LARGE SCALE GENOMIC DNA]</scope>
    <source>
        <strain evidence="2 3">CCMA-1212</strain>
    </source>
</reference>
<dbReference type="EMBL" id="PPTA01000027">
    <property type="protein sequence ID" value="TFA97787.1"/>
    <property type="molecule type" value="Genomic_DNA"/>
</dbReference>
<evidence type="ECO:0000259" key="1">
    <source>
        <dbReference type="PROSITE" id="PS50927"/>
    </source>
</evidence>
<dbReference type="SUPFAM" id="SSF51126">
    <property type="entry name" value="Pectin lyase-like"/>
    <property type="match status" value="1"/>
</dbReference>
<dbReference type="GeneID" id="300581997"/>
<proteinExistence type="predicted"/>
<evidence type="ECO:0000313" key="3">
    <source>
        <dbReference type="Proteomes" id="UP001642720"/>
    </source>
</evidence>
<dbReference type="InterPro" id="IPR011050">
    <property type="entry name" value="Pectin_lyase_fold/virulence"/>
</dbReference>
<keyword evidence="3" id="KW-1185">Reference proteome</keyword>
<dbReference type="RefSeq" id="XP_073553989.1">
    <property type="nucleotide sequence ID" value="XM_073707547.1"/>
</dbReference>
<dbReference type="NCBIfam" id="TIGR03804">
    <property type="entry name" value="para_beta_helix"/>
    <property type="match status" value="1"/>
</dbReference>
<feature type="domain" description="Bulb-type lectin" evidence="1">
    <location>
        <begin position="434"/>
        <end position="549"/>
    </location>
</feature>
<evidence type="ECO:0000313" key="2">
    <source>
        <dbReference type="EMBL" id="TFA97787.1"/>
    </source>
</evidence>
<protein>
    <recommendedName>
        <fullName evidence="1">Bulb-type lectin domain-containing protein</fullName>
    </recommendedName>
</protein>
<dbReference type="InterPro" id="IPR001480">
    <property type="entry name" value="Bulb-type_lectin_dom"/>
</dbReference>
<gene>
    <name evidence="2" type="ORF">CCMA1212_010504</name>
</gene>
<dbReference type="InterPro" id="IPR022441">
    <property type="entry name" value="Para_beta_helix_rpt-2"/>
</dbReference>
<dbReference type="SMART" id="SM00710">
    <property type="entry name" value="PbH1"/>
    <property type="match status" value="6"/>
</dbReference>
<dbReference type="Pfam" id="PF13229">
    <property type="entry name" value="Beta_helix"/>
    <property type="match status" value="1"/>
</dbReference>
<dbReference type="SUPFAM" id="SSF51110">
    <property type="entry name" value="alpha-D-mannose-specific plant lectins"/>
    <property type="match status" value="2"/>
</dbReference>
<dbReference type="InterPro" id="IPR036426">
    <property type="entry name" value="Bulb-type_lectin_dom_sf"/>
</dbReference>
<accession>A0ABY2GPH1</accession>
<organism evidence="2 3">
    <name type="scientific">Trichoderma ghanense</name>
    <dbReference type="NCBI Taxonomy" id="65468"/>
    <lineage>
        <taxon>Eukaryota</taxon>
        <taxon>Fungi</taxon>
        <taxon>Dikarya</taxon>
        <taxon>Ascomycota</taxon>
        <taxon>Pezizomycotina</taxon>
        <taxon>Sordariomycetes</taxon>
        <taxon>Hypocreomycetidae</taxon>
        <taxon>Hypocreales</taxon>
        <taxon>Hypocreaceae</taxon>
        <taxon>Trichoderma</taxon>
    </lineage>
</organism>
<feature type="non-terminal residue" evidence="2">
    <location>
        <position position="1"/>
    </location>
</feature>